<sequence length="728" mass="79967">MKQFIFIVTLLLAKLSFASDLTISTSITSPVSGCNLTNAEIVKITIINAATSPYSGTFDVSYTLNAVTTTESITVPILATSTTYIYEFNTLVDLSACAIHDFTFVVSDINDTNPSNDTVTASITNDCTPTPGTFTGATNVCIGMNNGALDLVGNSGQILDWENSIDNGTNWNSLTNNSTSQSYNNITSNTNYRVIFNGFHGICPNDTVYHLLEIDSISHAGILENDSIHCDTIFPTVIHLNNYTGDNIQWYLSLNNGTSYTNYVNPYDTLSYYEITPNFQFFASVKNGTCPADSSNVIHISYIEQSNAGVIQGVDSICKDEPFHTLTVNGSNGNLLNWQLSTDGTNWTTLTGNTNPFQTNIPNTSANYRAIFQAGDCPQDTSMFQITILDSSNAGILVGANSFCDTINNGLIYVDNFTGDIISWVSSMNNGATFNSIPNVNDTLFYANIKETTGFAVVVQNENCAPDTSALLTIQIIQNLTAGTIVAPDSVCYLSDSLDIFLQGYSDANFWWEISLDSGLTWSNTSQFTPFYTYNTTNQTTNFRVINSEIGCENDTTNHVIHIYKHPTLSSSTDTITLGNSISLLADPGFSYHWTPNIYLNSPSIYNPIATPETSTDYLVEITGPGNCIFTNNFHVIVAVDLSIIVVHNIVTPNGDGFNDTWQIEEIEFFDQNEVKVFNQYGQMVYQASPYLNNWNTDNLPNGTYFYTLKLAKNQPVIKGTFTIIDQQ</sequence>
<reference evidence="2 3" key="1">
    <citation type="submission" date="2018-06" db="EMBL/GenBank/DDBJ databases">
        <title>The draft genome sequence of Crocinitomix sp. SM1701.</title>
        <authorList>
            <person name="Zhang X."/>
        </authorList>
    </citation>
    <scope>NUCLEOTIDE SEQUENCE [LARGE SCALE GENOMIC DNA]</scope>
    <source>
        <strain evidence="2 3">SM1701</strain>
    </source>
</reference>
<dbReference type="Proteomes" id="UP000249248">
    <property type="component" value="Unassembled WGS sequence"/>
</dbReference>
<evidence type="ECO:0008006" key="4">
    <source>
        <dbReference type="Google" id="ProtNLM"/>
    </source>
</evidence>
<keyword evidence="1" id="KW-0732">Signal</keyword>
<accession>A0A2W1NDU0</accession>
<evidence type="ECO:0000313" key="3">
    <source>
        <dbReference type="Proteomes" id="UP000249248"/>
    </source>
</evidence>
<gene>
    <name evidence="2" type="ORF">DNU06_13995</name>
</gene>
<name>A0A2W1NDU0_9FLAO</name>
<dbReference type="EMBL" id="QKSB01000010">
    <property type="protein sequence ID" value="PZE16236.1"/>
    <property type="molecule type" value="Genomic_DNA"/>
</dbReference>
<dbReference type="NCBIfam" id="TIGR04131">
    <property type="entry name" value="Bac_Flav_CTERM"/>
    <property type="match status" value="1"/>
</dbReference>
<dbReference type="RefSeq" id="WP_111064122.1">
    <property type="nucleotide sequence ID" value="NZ_JBHUCU010000037.1"/>
</dbReference>
<protein>
    <recommendedName>
        <fullName evidence="4">Ig-like domain-containing protein</fullName>
    </recommendedName>
</protein>
<dbReference type="OrthoDB" id="678019at2"/>
<evidence type="ECO:0000313" key="2">
    <source>
        <dbReference type="EMBL" id="PZE16236.1"/>
    </source>
</evidence>
<evidence type="ECO:0000256" key="1">
    <source>
        <dbReference type="SAM" id="SignalP"/>
    </source>
</evidence>
<dbReference type="Pfam" id="PF13585">
    <property type="entry name" value="CHU_C"/>
    <property type="match status" value="1"/>
</dbReference>
<dbReference type="AlphaFoldDB" id="A0A2W1NDU0"/>
<keyword evidence="3" id="KW-1185">Reference proteome</keyword>
<feature type="chain" id="PRO_5015855821" description="Ig-like domain-containing protein" evidence="1">
    <location>
        <begin position="19"/>
        <end position="728"/>
    </location>
</feature>
<organism evidence="2 3">
    <name type="scientific">Putridiphycobacter roseus</name>
    <dbReference type="NCBI Taxonomy" id="2219161"/>
    <lineage>
        <taxon>Bacteria</taxon>
        <taxon>Pseudomonadati</taxon>
        <taxon>Bacteroidota</taxon>
        <taxon>Flavobacteriia</taxon>
        <taxon>Flavobacteriales</taxon>
        <taxon>Crocinitomicaceae</taxon>
        <taxon>Putridiphycobacter</taxon>
    </lineage>
</organism>
<feature type="signal peptide" evidence="1">
    <location>
        <begin position="1"/>
        <end position="18"/>
    </location>
</feature>
<proteinExistence type="predicted"/>
<comment type="caution">
    <text evidence="2">The sequence shown here is derived from an EMBL/GenBank/DDBJ whole genome shotgun (WGS) entry which is preliminary data.</text>
</comment>
<dbReference type="InterPro" id="IPR026341">
    <property type="entry name" value="T9SS_type_B"/>
</dbReference>